<dbReference type="InterPro" id="IPR004761">
    <property type="entry name" value="Spore_GerAB"/>
</dbReference>
<reference evidence="2 3" key="1">
    <citation type="submission" date="2015-09" db="EMBL/GenBank/DDBJ databases">
        <authorList>
            <consortium name="Pathogen Informatics"/>
        </authorList>
    </citation>
    <scope>NUCLEOTIDE SEQUENCE [LARGE SCALE GENOMIC DNA]</scope>
    <source>
        <strain evidence="2 3">2789STDY5608868</strain>
    </source>
</reference>
<feature type="transmembrane region" description="Helical" evidence="1">
    <location>
        <begin position="121"/>
        <end position="141"/>
    </location>
</feature>
<gene>
    <name evidence="2" type="ORF">ERS852425_02030</name>
</gene>
<dbReference type="EMBL" id="CYXT01000015">
    <property type="protein sequence ID" value="CUN01118.1"/>
    <property type="molecule type" value="Genomic_DNA"/>
</dbReference>
<dbReference type="AlphaFoldDB" id="A0A173TIL8"/>
<keyword evidence="1" id="KW-1133">Transmembrane helix</keyword>
<name>A0A173TIL8_ANAHA</name>
<feature type="transmembrane region" description="Helical" evidence="1">
    <location>
        <begin position="39"/>
        <end position="59"/>
    </location>
</feature>
<accession>A0A173TIL8</accession>
<keyword evidence="1" id="KW-0812">Transmembrane</keyword>
<dbReference type="GO" id="GO:0016020">
    <property type="term" value="C:membrane"/>
    <property type="evidence" value="ECO:0007669"/>
    <property type="project" value="InterPro"/>
</dbReference>
<dbReference type="GO" id="GO:0009847">
    <property type="term" value="P:spore germination"/>
    <property type="evidence" value="ECO:0007669"/>
    <property type="project" value="InterPro"/>
</dbReference>
<feature type="transmembrane region" description="Helical" evidence="1">
    <location>
        <begin position="184"/>
        <end position="206"/>
    </location>
</feature>
<proteinExistence type="predicted"/>
<protein>
    <submittedName>
        <fullName evidence="2">Uncharacterized protein</fullName>
    </submittedName>
</protein>
<dbReference type="Pfam" id="PF03845">
    <property type="entry name" value="Spore_permease"/>
    <property type="match status" value="1"/>
</dbReference>
<sequence length="215" mass="24615">MEGIFWFVLLPLIFVLILSMANLSWDELAVRSWCGREMLNGSILVFALMHPIEFVWFYRGDMKDGPIRMRSFAGLMILFLGVFASTVGSLGKKLTMVDPEPVMSMAQGVAMPGGIMARLDLFLIAFWIVGVFCVFSGYLFYGNESIKHAFSKGRIVGLSLSYGGIYIISPWIMTTFATWIRRYFFVFIYGNLVIGLFFPLILFLMWRKEQKDEKI</sequence>
<feature type="transmembrane region" description="Helical" evidence="1">
    <location>
        <begin position="71"/>
        <end position="91"/>
    </location>
</feature>
<evidence type="ECO:0000313" key="2">
    <source>
        <dbReference type="EMBL" id="CUN01118.1"/>
    </source>
</evidence>
<evidence type="ECO:0000313" key="3">
    <source>
        <dbReference type="Proteomes" id="UP000095598"/>
    </source>
</evidence>
<evidence type="ECO:0000256" key="1">
    <source>
        <dbReference type="SAM" id="Phobius"/>
    </source>
</evidence>
<keyword evidence="1" id="KW-0472">Membrane</keyword>
<organism evidence="2 3">
    <name type="scientific">Anaerostipes hadrus</name>
    <dbReference type="NCBI Taxonomy" id="649756"/>
    <lineage>
        <taxon>Bacteria</taxon>
        <taxon>Bacillati</taxon>
        <taxon>Bacillota</taxon>
        <taxon>Clostridia</taxon>
        <taxon>Lachnospirales</taxon>
        <taxon>Lachnospiraceae</taxon>
        <taxon>Anaerostipes</taxon>
    </lineage>
</organism>
<feature type="transmembrane region" description="Helical" evidence="1">
    <location>
        <begin position="153"/>
        <end position="172"/>
    </location>
</feature>
<dbReference type="Proteomes" id="UP000095598">
    <property type="component" value="Unassembled WGS sequence"/>
</dbReference>